<dbReference type="GO" id="GO:0008764">
    <property type="term" value="F:UDP-N-acetylmuramoylalanine-D-glutamate ligase activity"/>
    <property type="evidence" value="ECO:0007669"/>
    <property type="project" value="UniProtKB-UniRule"/>
</dbReference>
<dbReference type="Pfam" id="PF02875">
    <property type="entry name" value="Mur_ligase_C"/>
    <property type="match status" value="1"/>
</dbReference>
<feature type="domain" description="Mur ligase C-terminal" evidence="19">
    <location>
        <begin position="313"/>
        <end position="426"/>
    </location>
</feature>
<dbReference type="PANTHER" id="PTHR43692:SF1">
    <property type="entry name" value="UDP-N-ACETYLMURAMOYLALANINE--D-GLUTAMATE LIGASE"/>
    <property type="match status" value="1"/>
</dbReference>
<keyword evidence="8 17" id="KW-0436">Ligase</keyword>
<dbReference type="EMBL" id="JAMBOL010000002">
    <property type="protein sequence ID" value="MCM3713102.1"/>
    <property type="molecule type" value="Genomic_DNA"/>
</dbReference>
<protein>
    <recommendedName>
        <fullName evidence="6 17">UDP-N-acetylmuramoylalanine--D-glutamate ligase</fullName>
        <ecNumber evidence="5 17">6.3.2.9</ecNumber>
    </recommendedName>
    <alternativeName>
        <fullName evidence="15 17">D-glutamic acid-adding enzyme</fullName>
    </alternativeName>
    <alternativeName>
        <fullName evidence="14 17">UDP-N-acetylmuramoyl-L-alanyl-D-glutamate synthetase</fullName>
    </alternativeName>
</protein>
<evidence type="ECO:0000256" key="2">
    <source>
        <dbReference type="ARBA" id="ARBA00004496"/>
    </source>
</evidence>
<dbReference type="SUPFAM" id="SSF53244">
    <property type="entry name" value="MurD-like peptide ligases, peptide-binding domain"/>
    <property type="match status" value="1"/>
</dbReference>
<evidence type="ECO:0000256" key="8">
    <source>
        <dbReference type="ARBA" id="ARBA00022598"/>
    </source>
</evidence>
<evidence type="ECO:0000256" key="11">
    <source>
        <dbReference type="ARBA" id="ARBA00022960"/>
    </source>
</evidence>
<dbReference type="Pfam" id="PF08245">
    <property type="entry name" value="Mur_ligase_M"/>
    <property type="match status" value="1"/>
</dbReference>
<keyword evidence="10 17" id="KW-0067">ATP-binding</keyword>
<feature type="binding site" evidence="17">
    <location>
        <begin position="119"/>
        <end position="125"/>
    </location>
    <ligand>
        <name>ATP</name>
        <dbReference type="ChEBI" id="CHEBI:30616"/>
    </ligand>
</feature>
<evidence type="ECO:0000256" key="16">
    <source>
        <dbReference type="ARBA" id="ARBA00047632"/>
    </source>
</evidence>
<evidence type="ECO:0000256" key="9">
    <source>
        <dbReference type="ARBA" id="ARBA00022741"/>
    </source>
</evidence>
<accession>A0A9X2DMW2</accession>
<comment type="pathway">
    <text evidence="3 17 18">Cell wall biogenesis; peptidoglycan biosynthesis.</text>
</comment>
<dbReference type="Gene3D" id="3.40.50.720">
    <property type="entry name" value="NAD(P)-binding Rossmann-like Domain"/>
    <property type="match status" value="1"/>
</dbReference>
<evidence type="ECO:0000256" key="14">
    <source>
        <dbReference type="ARBA" id="ARBA00030398"/>
    </source>
</evidence>
<dbReference type="InterPro" id="IPR036615">
    <property type="entry name" value="Mur_ligase_C_dom_sf"/>
</dbReference>
<dbReference type="InterPro" id="IPR036565">
    <property type="entry name" value="Mur-like_cat_sf"/>
</dbReference>
<dbReference type="NCBIfam" id="TIGR01087">
    <property type="entry name" value="murD"/>
    <property type="match status" value="1"/>
</dbReference>
<dbReference type="GO" id="GO:0071555">
    <property type="term" value="P:cell wall organization"/>
    <property type="evidence" value="ECO:0007669"/>
    <property type="project" value="UniProtKB-KW"/>
</dbReference>
<reference evidence="21" key="1">
    <citation type="submission" date="2022-05" db="EMBL/GenBank/DDBJ databases">
        <title>Comparative Genomics of Spacecraft Associated Microbes.</title>
        <authorList>
            <person name="Tran M.T."/>
            <person name="Wright A."/>
            <person name="Seuylemezian A."/>
            <person name="Eisen J."/>
            <person name="Coil D."/>
        </authorList>
    </citation>
    <scope>NUCLEOTIDE SEQUENCE</scope>
    <source>
        <strain evidence="21">214.1.1</strain>
    </source>
</reference>
<evidence type="ECO:0000256" key="10">
    <source>
        <dbReference type="ARBA" id="ARBA00022840"/>
    </source>
</evidence>
<comment type="similarity">
    <text evidence="4 17">Belongs to the MurCDEF family.</text>
</comment>
<keyword evidence="17 18" id="KW-0131">Cell cycle</keyword>
<comment type="subcellular location">
    <subcellularLocation>
        <location evidence="2 17 18">Cytoplasm</location>
    </subcellularLocation>
</comment>
<evidence type="ECO:0000313" key="21">
    <source>
        <dbReference type="EMBL" id="MCM3713102.1"/>
    </source>
</evidence>
<proteinExistence type="inferred from homology"/>
<keyword evidence="9 17" id="KW-0547">Nucleotide-binding</keyword>
<evidence type="ECO:0000256" key="6">
    <source>
        <dbReference type="ARBA" id="ARBA00015655"/>
    </source>
</evidence>
<comment type="catalytic activity">
    <reaction evidence="16 17 18">
        <text>UDP-N-acetyl-alpha-D-muramoyl-L-alanine + D-glutamate + ATP = UDP-N-acetyl-alpha-D-muramoyl-L-alanyl-D-glutamate + ADP + phosphate + H(+)</text>
        <dbReference type="Rhea" id="RHEA:16429"/>
        <dbReference type="ChEBI" id="CHEBI:15378"/>
        <dbReference type="ChEBI" id="CHEBI:29986"/>
        <dbReference type="ChEBI" id="CHEBI:30616"/>
        <dbReference type="ChEBI" id="CHEBI:43474"/>
        <dbReference type="ChEBI" id="CHEBI:83898"/>
        <dbReference type="ChEBI" id="CHEBI:83900"/>
        <dbReference type="ChEBI" id="CHEBI:456216"/>
        <dbReference type="EC" id="6.3.2.9"/>
    </reaction>
</comment>
<evidence type="ECO:0000259" key="19">
    <source>
        <dbReference type="Pfam" id="PF02875"/>
    </source>
</evidence>
<dbReference type="Proteomes" id="UP001139179">
    <property type="component" value="Unassembled WGS sequence"/>
</dbReference>
<dbReference type="InterPro" id="IPR005762">
    <property type="entry name" value="MurD"/>
</dbReference>
<comment type="caution">
    <text evidence="21">The sequence shown here is derived from an EMBL/GenBank/DDBJ whole genome shotgun (WGS) entry which is preliminary data.</text>
</comment>
<evidence type="ECO:0000256" key="4">
    <source>
        <dbReference type="ARBA" id="ARBA00010416"/>
    </source>
</evidence>
<keyword evidence="7 17" id="KW-0963">Cytoplasm</keyword>
<keyword evidence="17 18" id="KW-0132">Cell division</keyword>
<dbReference type="AlphaFoldDB" id="A0A9X2DMW2"/>
<dbReference type="GO" id="GO:0051301">
    <property type="term" value="P:cell division"/>
    <property type="evidence" value="ECO:0007669"/>
    <property type="project" value="UniProtKB-KW"/>
</dbReference>
<evidence type="ECO:0000256" key="7">
    <source>
        <dbReference type="ARBA" id="ARBA00022490"/>
    </source>
</evidence>
<evidence type="ECO:0000256" key="18">
    <source>
        <dbReference type="RuleBase" id="RU003664"/>
    </source>
</evidence>
<evidence type="ECO:0000313" key="22">
    <source>
        <dbReference type="Proteomes" id="UP001139179"/>
    </source>
</evidence>
<dbReference type="GO" id="GO:0008360">
    <property type="term" value="P:regulation of cell shape"/>
    <property type="evidence" value="ECO:0007669"/>
    <property type="project" value="UniProtKB-KW"/>
</dbReference>
<evidence type="ECO:0000256" key="17">
    <source>
        <dbReference type="HAMAP-Rule" id="MF_00639"/>
    </source>
</evidence>
<organism evidence="21 22">
    <name type="scientific">Halalkalibacter oceani</name>
    <dbReference type="NCBI Taxonomy" id="1653776"/>
    <lineage>
        <taxon>Bacteria</taxon>
        <taxon>Bacillati</taxon>
        <taxon>Bacillota</taxon>
        <taxon>Bacilli</taxon>
        <taxon>Bacillales</taxon>
        <taxon>Bacillaceae</taxon>
        <taxon>Halalkalibacter</taxon>
    </lineage>
</organism>
<evidence type="ECO:0000256" key="15">
    <source>
        <dbReference type="ARBA" id="ARBA00032324"/>
    </source>
</evidence>
<dbReference type="GO" id="GO:0009252">
    <property type="term" value="P:peptidoglycan biosynthetic process"/>
    <property type="evidence" value="ECO:0007669"/>
    <property type="project" value="UniProtKB-UniRule"/>
</dbReference>
<evidence type="ECO:0000256" key="13">
    <source>
        <dbReference type="ARBA" id="ARBA00023316"/>
    </source>
</evidence>
<dbReference type="InterPro" id="IPR013221">
    <property type="entry name" value="Mur_ligase_cen"/>
</dbReference>
<keyword evidence="12 17" id="KW-0573">Peptidoglycan synthesis</keyword>
<dbReference type="SUPFAM" id="SSF51984">
    <property type="entry name" value="MurCD N-terminal domain"/>
    <property type="match status" value="1"/>
</dbReference>
<comment type="function">
    <text evidence="1 17 18">Cell wall formation. Catalyzes the addition of glutamate to the nucleotide precursor UDP-N-acetylmuramoyl-L-alanine (UMA).</text>
</comment>
<dbReference type="HAMAP" id="MF_00639">
    <property type="entry name" value="MurD"/>
    <property type="match status" value="1"/>
</dbReference>
<evidence type="ECO:0000256" key="5">
    <source>
        <dbReference type="ARBA" id="ARBA00012212"/>
    </source>
</evidence>
<dbReference type="Gene3D" id="3.90.190.20">
    <property type="entry name" value="Mur ligase, C-terminal domain"/>
    <property type="match status" value="1"/>
</dbReference>
<dbReference type="InterPro" id="IPR004101">
    <property type="entry name" value="Mur_ligase_C"/>
</dbReference>
<keyword evidence="22" id="KW-1185">Reference proteome</keyword>
<dbReference type="GO" id="GO:0005737">
    <property type="term" value="C:cytoplasm"/>
    <property type="evidence" value="ECO:0007669"/>
    <property type="project" value="UniProtKB-SubCell"/>
</dbReference>
<evidence type="ECO:0000256" key="3">
    <source>
        <dbReference type="ARBA" id="ARBA00004752"/>
    </source>
</evidence>
<dbReference type="EC" id="6.3.2.9" evidence="5 17"/>
<evidence type="ECO:0000256" key="1">
    <source>
        <dbReference type="ARBA" id="ARBA00002734"/>
    </source>
</evidence>
<gene>
    <name evidence="17 21" type="primary">murD</name>
    <name evidence="21" type="ORF">M3202_03330</name>
</gene>
<evidence type="ECO:0000259" key="20">
    <source>
        <dbReference type="Pfam" id="PF08245"/>
    </source>
</evidence>
<dbReference type="RefSeq" id="WP_251221933.1">
    <property type="nucleotide sequence ID" value="NZ_JAMBOL010000002.1"/>
</dbReference>
<dbReference type="SUPFAM" id="SSF53623">
    <property type="entry name" value="MurD-like peptide ligases, catalytic domain"/>
    <property type="match status" value="1"/>
</dbReference>
<sequence length="451" mass="48848">MKSAEQFQHKKILILGLAKSGEAAARLLLRLGAHIVVNDAKPYDENEQAQQLEKEGVPVVCGGHPLSLVDEGFDLIVKNPGIPYTNPIILAAQEKEIEVVTEIELAYLLSEAEIIAISGSNGKTTTTTLVYEMLHGGARTPLIAGNIGTVACEVAEQANADDVLVLEVSSFQLQGTTSFKPKVSVLLNLFDAHLDYHGTKEAYVQAKAKITANQTEEDLFVYNADDPLVAAVAATSAARLLPFSLKRELPEGVSCQDQVISYRGEPIIHTDEIVLPGAHNIENILAAIGAALSMGAVREQIVKVLTSFSGVAHRLEFVREVNGRRFYNDSKATNILASQKALEAFEQPIILLAGGLDRGNEFDELVPSLKNVRTLITFGETKHKLAKAAKAAGIETILFAEWVEDAVKKAYQQSAENDVILLSPACASWDQYKTFEERGSRFAEAVMALNG</sequence>
<keyword evidence="13 17" id="KW-0961">Cell wall biogenesis/degradation</keyword>
<feature type="domain" description="Mur ligase central" evidence="20">
    <location>
        <begin position="117"/>
        <end position="291"/>
    </location>
</feature>
<dbReference type="Pfam" id="PF21799">
    <property type="entry name" value="MurD-like_N"/>
    <property type="match status" value="1"/>
</dbReference>
<dbReference type="PANTHER" id="PTHR43692">
    <property type="entry name" value="UDP-N-ACETYLMURAMOYLALANINE--D-GLUTAMATE LIGASE"/>
    <property type="match status" value="1"/>
</dbReference>
<name>A0A9X2DMW2_9BACI</name>
<evidence type="ECO:0000256" key="12">
    <source>
        <dbReference type="ARBA" id="ARBA00022984"/>
    </source>
</evidence>
<dbReference type="Gene3D" id="3.40.1190.10">
    <property type="entry name" value="Mur-like, catalytic domain"/>
    <property type="match status" value="1"/>
</dbReference>
<dbReference type="GO" id="GO:0005524">
    <property type="term" value="F:ATP binding"/>
    <property type="evidence" value="ECO:0007669"/>
    <property type="project" value="UniProtKB-UniRule"/>
</dbReference>
<keyword evidence="11 17" id="KW-0133">Cell shape</keyword>